<dbReference type="InterPro" id="IPR029062">
    <property type="entry name" value="Class_I_gatase-like"/>
</dbReference>
<accession>A0ABQ8HSS9</accession>
<proteinExistence type="predicted"/>
<comment type="caution">
    <text evidence="2">The sequence shown here is derived from an EMBL/GenBank/DDBJ whole genome shotgun (WGS) entry which is preliminary data.</text>
</comment>
<dbReference type="InterPro" id="IPR044668">
    <property type="entry name" value="PuuD-like"/>
</dbReference>
<keyword evidence="3" id="KW-1185">Reference proteome</keyword>
<dbReference type="Pfam" id="PF07722">
    <property type="entry name" value="Peptidase_C26"/>
    <property type="match status" value="2"/>
</dbReference>
<dbReference type="PANTHER" id="PTHR43235:SF1">
    <property type="entry name" value="GLUTAMINE AMIDOTRANSFERASE PB2B2.05-RELATED"/>
    <property type="match status" value="1"/>
</dbReference>
<keyword evidence="1" id="KW-0812">Transmembrane</keyword>
<sequence length="386" mass="42589">MTIEAVASLLVAREAKSAAILAAVAAATGAAVWWVAAKAADAAAVAAKAAAMVTSLAATAVVIINVHHHSLLVLIRALLGELLLLCLGKGCPHMQLSLVWNLLISSTFCWFSSIRHRHVMRVVESTPLHGWFRDSLEEEKMEIWVNSYHRQGVKRLAQHFVPMAFAPDGLIEGFYDHDGYNLGEESSVNGWFSQLQSCGNSSEEELLVLPGHTKVVVTGNNRTKSVLVGLQGVVKKAVGLGGWHWLTLHSQKQVYGILLFEGEDIDPSLYKAETSGLSQEEIEEIRRLHTSDTSIDKEKDLIELRLAKLYLERNIPYMRICRGSQVLNVACGSTLYQDREKELSKKCPGNLVVIINVHHHSARSHQGTSWRATSLCLGKGRPHMQR</sequence>
<feature type="transmembrane region" description="Helical" evidence="1">
    <location>
        <begin position="18"/>
        <end position="36"/>
    </location>
</feature>
<dbReference type="PANTHER" id="PTHR43235">
    <property type="entry name" value="GLUTAMINE AMIDOTRANSFERASE PB2B2.05-RELATED"/>
    <property type="match status" value="1"/>
</dbReference>
<organism evidence="2 3">
    <name type="scientific">Xanthoceras sorbifolium</name>
    <dbReference type="NCBI Taxonomy" id="99658"/>
    <lineage>
        <taxon>Eukaryota</taxon>
        <taxon>Viridiplantae</taxon>
        <taxon>Streptophyta</taxon>
        <taxon>Embryophyta</taxon>
        <taxon>Tracheophyta</taxon>
        <taxon>Spermatophyta</taxon>
        <taxon>Magnoliopsida</taxon>
        <taxon>eudicotyledons</taxon>
        <taxon>Gunneridae</taxon>
        <taxon>Pentapetalae</taxon>
        <taxon>rosids</taxon>
        <taxon>malvids</taxon>
        <taxon>Sapindales</taxon>
        <taxon>Sapindaceae</taxon>
        <taxon>Xanthoceroideae</taxon>
        <taxon>Xanthoceras</taxon>
    </lineage>
</organism>
<evidence type="ECO:0000256" key="1">
    <source>
        <dbReference type="SAM" id="Phobius"/>
    </source>
</evidence>
<protein>
    <submittedName>
        <fullName evidence="2">Uncharacterized protein</fullName>
    </submittedName>
</protein>
<dbReference type="Gene3D" id="3.40.50.880">
    <property type="match status" value="2"/>
</dbReference>
<dbReference type="SUPFAM" id="SSF52317">
    <property type="entry name" value="Class I glutamine amidotransferase-like"/>
    <property type="match status" value="1"/>
</dbReference>
<gene>
    <name evidence="2" type="ORF">JRO89_XS07G0050900</name>
</gene>
<evidence type="ECO:0000313" key="2">
    <source>
        <dbReference type="EMBL" id="KAH7567312.1"/>
    </source>
</evidence>
<reference evidence="2 3" key="1">
    <citation type="submission" date="2021-02" db="EMBL/GenBank/DDBJ databases">
        <title>Plant Genome Project.</title>
        <authorList>
            <person name="Zhang R.-G."/>
        </authorList>
    </citation>
    <scope>NUCLEOTIDE SEQUENCE [LARGE SCALE GENOMIC DNA]</scope>
    <source>
        <tissue evidence="2">Leaves</tissue>
    </source>
</reference>
<dbReference type="Proteomes" id="UP000827721">
    <property type="component" value="Unassembled WGS sequence"/>
</dbReference>
<evidence type="ECO:0000313" key="3">
    <source>
        <dbReference type="Proteomes" id="UP000827721"/>
    </source>
</evidence>
<feature type="transmembrane region" description="Helical" evidence="1">
    <location>
        <begin position="42"/>
        <end position="64"/>
    </location>
</feature>
<keyword evidence="1" id="KW-0472">Membrane</keyword>
<keyword evidence="1" id="KW-1133">Transmembrane helix</keyword>
<name>A0ABQ8HSS9_9ROSI</name>
<dbReference type="EMBL" id="JAFEMO010000007">
    <property type="protein sequence ID" value="KAH7567312.1"/>
    <property type="molecule type" value="Genomic_DNA"/>
</dbReference>
<dbReference type="InterPro" id="IPR011697">
    <property type="entry name" value="Peptidase_C26"/>
</dbReference>